<feature type="transmembrane region" description="Helical" evidence="1">
    <location>
        <begin position="12"/>
        <end position="44"/>
    </location>
</feature>
<evidence type="ECO:0000313" key="2">
    <source>
        <dbReference type="EMBL" id="APC47613.1"/>
    </source>
</evidence>
<dbReference type="RefSeq" id="WP_060678656.1">
    <property type="nucleotide sequence ID" value="NZ_CP017962.1"/>
</dbReference>
<evidence type="ECO:0000313" key="3">
    <source>
        <dbReference type="Proteomes" id="UP000182945"/>
    </source>
</evidence>
<evidence type="ECO:0000256" key="1">
    <source>
        <dbReference type="SAM" id="Phobius"/>
    </source>
</evidence>
<dbReference type="KEGG" id="vhl:BME96_05275"/>
<dbReference type="PROSITE" id="PS51257">
    <property type="entry name" value="PROKAR_LIPOPROTEIN"/>
    <property type="match status" value="1"/>
</dbReference>
<keyword evidence="1" id="KW-0472">Membrane</keyword>
<dbReference type="AlphaFoldDB" id="A0AAC9IYS9"/>
<proteinExistence type="predicted"/>
<keyword evidence="1" id="KW-1133">Transmembrane helix</keyword>
<protein>
    <submittedName>
        <fullName evidence="2">Uncharacterized protein</fullName>
    </submittedName>
</protein>
<dbReference type="GeneID" id="71513797"/>
<name>A0AAC9IYS9_VIRHA</name>
<gene>
    <name evidence="2" type="ORF">BME96_05275</name>
</gene>
<keyword evidence="1" id="KW-0812">Transmembrane</keyword>
<dbReference type="Proteomes" id="UP000182945">
    <property type="component" value="Chromosome"/>
</dbReference>
<accession>A0AAC9IYS9</accession>
<organism evidence="2 3">
    <name type="scientific">Virgibacillus halodenitrificans</name>
    <name type="common">Bacillus halodenitrificans</name>
    <dbReference type="NCBI Taxonomy" id="1482"/>
    <lineage>
        <taxon>Bacteria</taxon>
        <taxon>Bacillati</taxon>
        <taxon>Bacillota</taxon>
        <taxon>Bacilli</taxon>
        <taxon>Bacillales</taxon>
        <taxon>Bacillaceae</taxon>
        <taxon>Virgibacillus</taxon>
    </lineage>
</organism>
<dbReference type="EMBL" id="CP017962">
    <property type="protein sequence ID" value="APC47613.1"/>
    <property type="molecule type" value="Genomic_DNA"/>
</dbReference>
<sequence length="82" mass="9133">MKLIVSILVSTLLGLILFMLGLPGGIIAFGIIAGCLFYGIYLLLSLRDQLAGIANHFHIKEEEEGDKISNEEIERELESKWD</sequence>
<reference evidence="2 3" key="1">
    <citation type="submission" date="2016-11" db="EMBL/GenBank/DDBJ databases">
        <title>Complete genome sequencing of Virgibacillus halodenitrificans PDB-F2.</title>
        <authorList>
            <person name="Sun Z."/>
            <person name="Zhou Y."/>
            <person name="Li H."/>
        </authorList>
    </citation>
    <scope>NUCLEOTIDE SEQUENCE [LARGE SCALE GENOMIC DNA]</scope>
    <source>
        <strain evidence="2 3">PDB-F2</strain>
    </source>
</reference>